<reference evidence="1" key="2">
    <citation type="journal article" date="2015" name="Fish Shellfish Immunol.">
        <title>Early steps in the European eel (Anguilla anguilla)-Vibrio vulnificus interaction in the gills: Role of the RtxA13 toxin.</title>
        <authorList>
            <person name="Callol A."/>
            <person name="Pajuelo D."/>
            <person name="Ebbesson L."/>
            <person name="Teles M."/>
            <person name="MacKenzie S."/>
            <person name="Amaro C."/>
        </authorList>
    </citation>
    <scope>NUCLEOTIDE SEQUENCE</scope>
</reference>
<dbReference type="EMBL" id="GBXM01031955">
    <property type="protein sequence ID" value="JAH76622.1"/>
    <property type="molecule type" value="Transcribed_RNA"/>
</dbReference>
<name>A0A0E9VEX6_ANGAN</name>
<reference evidence="1" key="1">
    <citation type="submission" date="2014-11" db="EMBL/GenBank/DDBJ databases">
        <authorList>
            <person name="Amaro Gonzalez C."/>
        </authorList>
    </citation>
    <scope>NUCLEOTIDE SEQUENCE</scope>
</reference>
<accession>A0A0E9VEX6</accession>
<sequence>MSSSVYSKRKVTLYSIILITVAQRTFGFRKKYFFISKRSQLFTIPIVTLNKTQQTQIYINIGTFQNYSVC</sequence>
<proteinExistence type="predicted"/>
<organism evidence="1">
    <name type="scientific">Anguilla anguilla</name>
    <name type="common">European freshwater eel</name>
    <name type="synonym">Muraena anguilla</name>
    <dbReference type="NCBI Taxonomy" id="7936"/>
    <lineage>
        <taxon>Eukaryota</taxon>
        <taxon>Metazoa</taxon>
        <taxon>Chordata</taxon>
        <taxon>Craniata</taxon>
        <taxon>Vertebrata</taxon>
        <taxon>Euteleostomi</taxon>
        <taxon>Actinopterygii</taxon>
        <taxon>Neopterygii</taxon>
        <taxon>Teleostei</taxon>
        <taxon>Anguilliformes</taxon>
        <taxon>Anguillidae</taxon>
        <taxon>Anguilla</taxon>
    </lineage>
</organism>
<evidence type="ECO:0000313" key="1">
    <source>
        <dbReference type="EMBL" id="JAH76622.1"/>
    </source>
</evidence>
<dbReference type="AlphaFoldDB" id="A0A0E9VEX6"/>
<protein>
    <submittedName>
        <fullName evidence="1">Uncharacterized protein</fullName>
    </submittedName>
</protein>